<organism evidence="1 2">
    <name type="scientific">Pistacia integerrima</name>
    <dbReference type="NCBI Taxonomy" id="434235"/>
    <lineage>
        <taxon>Eukaryota</taxon>
        <taxon>Viridiplantae</taxon>
        <taxon>Streptophyta</taxon>
        <taxon>Embryophyta</taxon>
        <taxon>Tracheophyta</taxon>
        <taxon>Spermatophyta</taxon>
        <taxon>Magnoliopsida</taxon>
        <taxon>eudicotyledons</taxon>
        <taxon>Gunneridae</taxon>
        <taxon>Pentapetalae</taxon>
        <taxon>rosids</taxon>
        <taxon>malvids</taxon>
        <taxon>Sapindales</taxon>
        <taxon>Anacardiaceae</taxon>
        <taxon>Pistacia</taxon>
    </lineage>
</organism>
<sequence length="222" mass="24813">MEGYIEWVPINRENLLIMHPLNLTVQVSRISSRVTPQELNTFFSHCGTVNKIQLYRNKDKSQTALVTFAQPYAFQTALLLDEAAFGGQIIRILPAKDSENPPSPNNLTNETKKKGENQGFIPVIHAEMQAIASKGVEVLNKTREEVEENYKLSEKGRAMMERTKSLVSAAEQAAEHVGSKIVNNDYVTKGAYWLSSAMDMASKCAAELGTKRKDNPNSRKQK</sequence>
<proteinExistence type="predicted"/>
<keyword evidence="2" id="KW-1185">Reference proteome</keyword>
<name>A0ACC0YZR5_9ROSI</name>
<evidence type="ECO:0000313" key="1">
    <source>
        <dbReference type="EMBL" id="KAJ0044476.1"/>
    </source>
</evidence>
<accession>A0ACC0YZR5</accession>
<gene>
    <name evidence="1" type="ORF">Pint_05568</name>
</gene>
<reference evidence="2" key="1">
    <citation type="journal article" date="2023" name="G3 (Bethesda)">
        <title>Genome assembly and association tests identify interacting loci associated with vigor, precocity, and sex in interspecific pistachio rootstocks.</title>
        <authorList>
            <person name="Palmer W."/>
            <person name="Jacygrad E."/>
            <person name="Sagayaradj S."/>
            <person name="Cavanaugh K."/>
            <person name="Han R."/>
            <person name="Bertier L."/>
            <person name="Beede B."/>
            <person name="Kafkas S."/>
            <person name="Golino D."/>
            <person name="Preece J."/>
            <person name="Michelmore R."/>
        </authorList>
    </citation>
    <scope>NUCLEOTIDE SEQUENCE [LARGE SCALE GENOMIC DNA]</scope>
</reference>
<evidence type="ECO:0000313" key="2">
    <source>
        <dbReference type="Proteomes" id="UP001163603"/>
    </source>
</evidence>
<comment type="caution">
    <text evidence="1">The sequence shown here is derived from an EMBL/GenBank/DDBJ whole genome shotgun (WGS) entry which is preliminary data.</text>
</comment>
<protein>
    <submittedName>
        <fullName evidence="1">Uncharacterized protein</fullName>
    </submittedName>
</protein>
<dbReference type="EMBL" id="CM047738">
    <property type="protein sequence ID" value="KAJ0044476.1"/>
    <property type="molecule type" value="Genomic_DNA"/>
</dbReference>
<dbReference type="Proteomes" id="UP001163603">
    <property type="component" value="Chromosome 3"/>
</dbReference>